<feature type="compositionally biased region" description="Basic residues" evidence="1">
    <location>
        <begin position="34"/>
        <end position="48"/>
    </location>
</feature>
<dbReference type="EMBL" id="FN658042">
    <property type="protein sequence ID" value="CBY43274.1"/>
    <property type="molecule type" value="Genomic_DNA"/>
</dbReference>
<accession>E4Z6E6</accession>
<evidence type="ECO:0000256" key="1">
    <source>
        <dbReference type="SAM" id="MobiDB-lite"/>
    </source>
</evidence>
<gene>
    <name evidence="2" type="ORF">GSOID_T00027857001</name>
</gene>
<feature type="compositionally biased region" description="Polar residues" evidence="1">
    <location>
        <begin position="92"/>
        <end position="104"/>
    </location>
</feature>
<feature type="region of interest" description="Disordered" evidence="1">
    <location>
        <begin position="86"/>
        <end position="142"/>
    </location>
</feature>
<protein>
    <submittedName>
        <fullName evidence="2">Uncharacterized protein</fullName>
    </submittedName>
</protein>
<dbReference type="Proteomes" id="UP000011014">
    <property type="component" value="Unassembled WGS sequence"/>
</dbReference>
<dbReference type="AlphaFoldDB" id="E4Z6E6"/>
<evidence type="ECO:0000313" key="2">
    <source>
        <dbReference type="EMBL" id="CBY43274.1"/>
    </source>
</evidence>
<feature type="non-terminal residue" evidence="2">
    <location>
        <position position="142"/>
    </location>
</feature>
<organism evidence="2">
    <name type="scientific">Oikopleura dioica</name>
    <name type="common">Tunicate</name>
    <dbReference type="NCBI Taxonomy" id="34765"/>
    <lineage>
        <taxon>Eukaryota</taxon>
        <taxon>Metazoa</taxon>
        <taxon>Chordata</taxon>
        <taxon>Tunicata</taxon>
        <taxon>Appendicularia</taxon>
        <taxon>Copelata</taxon>
        <taxon>Oikopleuridae</taxon>
        <taxon>Oikopleura</taxon>
    </lineage>
</organism>
<proteinExistence type="predicted"/>
<sequence length="142" mass="16161">MESPPGCTSSEEEDAKKPLILSESSDLLTPDQKKSRRRRKRVRNRNRPGTRNVSFDDEATGTASPFIPHSKVEKRAYRAECINRPRIPAPANTGSFIADNNSSDGESELKEMGINEDFDRDYHSRLNDEIQGERERSTHEEN</sequence>
<feature type="region of interest" description="Disordered" evidence="1">
    <location>
        <begin position="1"/>
        <end position="67"/>
    </location>
</feature>
<reference evidence="2" key="1">
    <citation type="journal article" date="2010" name="Science">
        <title>Plasticity of animal genome architecture unmasked by rapid evolution of a pelagic tunicate.</title>
        <authorList>
            <person name="Denoeud F."/>
            <person name="Henriet S."/>
            <person name="Mungpakdee S."/>
            <person name="Aury J.M."/>
            <person name="Da Silva C."/>
            <person name="Brinkmann H."/>
            <person name="Mikhaleva J."/>
            <person name="Olsen L.C."/>
            <person name="Jubin C."/>
            <person name="Canestro C."/>
            <person name="Bouquet J.M."/>
            <person name="Danks G."/>
            <person name="Poulain J."/>
            <person name="Campsteijn C."/>
            <person name="Adamski M."/>
            <person name="Cross I."/>
            <person name="Yadetie F."/>
            <person name="Muffato M."/>
            <person name="Louis A."/>
            <person name="Butcher S."/>
            <person name="Tsagkogeorga G."/>
            <person name="Konrad A."/>
            <person name="Singh S."/>
            <person name="Jensen M.F."/>
            <person name="Cong E.H."/>
            <person name="Eikeseth-Otteraa H."/>
            <person name="Noel B."/>
            <person name="Anthouard V."/>
            <person name="Porcel B.M."/>
            <person name="Kachouri-Lafond R."/>
            <person name="Nishino A."/>
            <person name="Ugolini M."/>
            <person name="Chourrout P."/>
            <person name="Nishida H."/>
            <person name="Aasland R."/>
            <person name="Huzurbazar S."/>
            <person name="Westhof E."/>
            <person name="Delsuc F."/>
            <person name="Lehrach H."/>
            <person name="Reinhardt R."/>
            <person name="Weissenbach J."/>
            <person name="Roy S.W."/>
            <person name="Artiguenave F."/>
            <person name="Postlethwait J.H."/>
            <person name="Manak J.R."/>
            <person name="Thompson E.M."/>
            <person name="Jaillon O."/>
            <person name="Du Pasquier L."/>
            <person name="Boudinot P."/>
            <person name="Liberles D.A."/>
            <person name="Volff J.N."/>
            <person name="Philippe H."/>
            <person name="Lenhard B."/>
            <person name="Roest Crollius H."/>
            <person name="Wincker P."/>
            <person name="Chourrout D."/>
        </authorList>
    </citation>
    <scope>NUCLEOTIDE SEQUENCE [LARGE SCALE GENOMIC DNA]</scope>
</reference>
<feature type="compositionally biased region" description="Basic and acidic residues" evidence="1">
    <location>
        <begin position="120"/>
        <end position="142"/>
    </location>
</feature>
<name>E4Z6E6_OIKDI</name>